<dbReference type="AlphaFoldDB" id="A0A223V5I3"/>
<evidence type="ECO:0000313" key="11">
    <source>
        <dbReference type="Proteomes" id="UP000215244"/>
    </source>
</evidence>
<dbReference type="OrthoDB" id="345761at2"/>
<dbReference type="GO" id="GO:0016763">
    <property type="term" value="F:pentosyltransferase activity"/>
    <property type="evidence" value="ECO:0007669"/>
    <property type="project" value="TreeGrafter"/>
</dbReference>
<keyword evidence="2" id="KW-1003">Cell membrane</keyword>
<protein>
    <submittedName>
        <fullName evidence="10">Glycosyltransferase</fullName>
    </submittedName>
</protein>
<dbReference type="KEGG" id="marb:CJ263_09665"/>
<dbReference type="RefSeq" id="WP_094997076.1">
    <property type="nucleotide sequence ID" value="NZ_BMJL01000002.1"/>
</dbReference>
<accession>A0A223V5I3</accession>
<name>A0A223V5I3_9FLAO</name>
<dbReference type="InterPro" id="IPR038731">
    <property type="entry name" value="RgtA/B/C-like"/>
</dbReference>
<dbReference type="InterPro" id="IPR050297">
    <property type="entry name" value="LipidA_mod_glycosyltrf_83"/>
</dbReference>
<gene>
    <name evidence="10" type="ORF">CJ263_09665</name>
</gene>
<evidence type="ECO:0000256" key="2">
    <source>
        <dbReference type="ARBA" id="ARBA00022475"/>
    </source>
</evidence>
<keyword evidence="7 8" id="KW-0472">Membrane</keyword>
<proteinExistence type="predicted"/>
<feature type="transmembrane region" description="Helical" evidence="8">
    <location>
        <begin position="286"/>
        <end position="304"/>
    </location>
</feature>
<feature type="transmembrane region" description="Helical" evidence="8">
    <location>
        <begin position="310"/>
        <end position="328"/>
    </location>
</feature>
<evidence type="ECO:0000256" key="5">
    <source>
        <dbReference type="ARBA" id="ARBA00022692"/>
    </source>
</evidence>
<sequence length="496" mass="56927">MKPSVLKNVLYGNSQLKNRTVFLILTGITFLIRFPFFFRDYIDRDESTFILLGQSLVDGYLPYTQLWDLKPPLTFAFFASIIYFFGKSFIAIRLFGVFLVTITAFYSYKISIRMTSSHVSLWAASFCVILLSLFGSLQGVMSEHICMAFFIPALYLVISKKGPAWFFLSGILIGISIMVKLNMAYPALLIGLYLCYGYFLRKKKVSIGGVISFGMGATTVVLLTILPYYLNGQVSVWWKSVILAPLEYAEARRSSIFKLAPPFLLIGILLYNCWKRRILSFKDRTSLLLFIAVCGVLFSFFKGGRINGHYLIQVYPMVIIFLSILIDQLVHQHNLSIPKLYLFVLLLLPIESYLEYVNIIQNKIERGTFFNGEGFSVPKYLKENNLDSNQILFLGYHIGYWNIGELPPTMASTHPSNICRDELYPFFDNPRPNSLAELHYIMEEVKPHTVVVRKGRSVFDKDEIEENEYINAYLAKHYKIEATVEKAEILQRLEGL</sequence>
<feature type="transmembrane region" description="Helical" evidence="8">
    <location>
        <begin position="183"/>
        <end position="200"/>
    </location>
</feature>
<dbReference type="EMBL" id="CP022957">
    <property type="protein sequence ID" value="ASV30457.1"/>
    <property type="molecule type" value="Genomic_DNA"/>
</dbReference>
<evidence type="ECO:0000256" key="4">
    <source>
        <dbReference type="ARBA" id="ARBA00022679"/>
    </source>
</evidence>
<dbReference type="Pfam" id="PF13231">
    <property type="entry name" value="PMT_2"/>
    <property type="match status" value="1"/>
</dbReference>
<keyword evidence="11" id="KW-1185">Reference proteome</keyword>
<evidence type="ECO:0000256" key="3">
    <source>
        <dbReference type="ARBA" id="ARBA00022676"/>
    </source>
</evidence>
<feature type="transmembrane region" description="Helical" evidence="8">
    <location>
        <begin position="120"/>
        <end position="141"/>
    </location>
</feature>
<keyword evidence="6 8" id="KW-1133">Transmembrane helix</keyword>
<dbReference type="PANTHER" id="PTHR33908">
    <property type="entry name" value="MANNOSYLTRANSFERASE YKCB-RELATED"/>
    <property type="match status" value="1"/>
</dbReference>
<evidence type="ECO:0000313" key="10">
    <source>
        <dbReference type="EMBL" id="ASV30457.1"/>
    </source>
</evidence>
<dbReference type="PANTHER" id="PTHR33908:SF11">
    <property type="entry name" value="MEMBRANE PROTEIN"/>
    <property type="match status" value="1"/>
</dbReference>
<keyword evidence="4 10" id="KW-0808">Transferase</keyword>
<dbReference type="GO" id="GO:0009103">
    <property type="term" value="P:lipopolysaccharide biosynthetic process"/>
    <property type="evidence" value="ECO:0007669"/>
    <property type="project" value="UniProtKB-ARBA"/>
</dbReference>
<comment type="subcellular location">
    <subcellularLocation>
        <location evidence="1">Cell membrane</location>
        <topology evidence="1">Multi-pass membrane protein</topology>
    </subcellularLocation>
</comment>
<evidence type="ECO:0000256" key="1">
    <source>
        <dbReference type="ARBA" id="ARBA00004651"/>
    </source>
</evidence>
<keyword evidence="3" id="KW-0328">Glycosyltransferase</keyword>
<dbReference type="Proteomes" id="UP000215244">
    <property type="component" value="Chromosome"/>
</dbReference>
<dbReference type="GO" id="GO:0005886">
    <property type="term" value="C:plasma membrane"/>
    <property type="evidence" value="ECO:0007669"/>
    <property type="project" value="UniProtKB-SubCell"/>
</dbReference>
<feature type="transmembrane region" description="Helical" evidence="8">
    <location>
        <begin position="21"/>
        <end position="38"/>
    </location>
</feature>
<feature type="transmembrane region" description="Helical" evidence="8">
    <location>
        <begin position="153"/>
        <end position="177"/>
    </location>
</feature>
<feature type="transmembrane region" description="Helical" evidence="8">
    <location>
        <begin position="207"/>
        <end position="230"/>
    </location>
</feature>
<keyword evidence="5 8" id="KW-0812">Transmembrane</keyword>
<organism evidence="10 11">
    <name type="scientific">Maribacter cobaltidurans</name>
    <dbReference type="NCBI Taxonomy" id="1178778"/>
    <lineage>
        <taxon>Bacteria</taxon>
        <taxon>Pseudomonadati</taxon>
        <taxon>Bacteroidota</taxon>
        <taxon>Flavobacteriia</taxon>
        <taxon>Flavobacteriales</taxon>
        <taxon>Flavobacteriaceae</taxon>
        <taxon>Maribacter</taxon>
    </lineage>
</organism>
<evidence type="ECO:0000259" key="9">
    <source>
        <dbReference type="Pfam" id="PF13231"/>
    </source>
</evidence>
<feature type="domain" description="Glycosyltransferase RgtA/B/C/D-like" evidence="9">
    <location>
        <begin position="70"/>
        <end position="213"/>
    </location>
</feature>
<reference evidence="10 11" key="1">
    <citation type="submission" date="2017-08" db="EMBL/GenBank/DDBJ databases">
        <title>The complete genome sequence of Maribacter sp. B1, isolated from deep-sea sediment.</title>
        <authorList>
            <person name="Wu Y.-H."/>
            <person name="Cheng H."/>
            <person name="Xu X.-W."/>
        </authorList>
    </citation>
    <scope>NUCLEOTIDE SEQUENCE [LARGE SCALE GENOMIC DNA]</scope>
    <source>
        <strain evidence="10 11">B1</strain>
    </source>
</reference>
<evidence type="ECO:0000256" key="7">
    <source>
        <dbReference type="ARBA" id="ARBA00023136"/>
    </source>
</evidence>
<evidence type="ECO:0000256" key="6">
    <source>
        <dbReference type="ARBA" id="ARBA00022989"/>
    </source>
</evidence>
<evidence type="ECO:0000256" key="8">
    <source>
        <dbReference type="SAM" id="Phobius"/>
    </source>
</evidence>
<feature type="transmembrane region" description="Helical" evidence="8">
    <location>
        <begin position="340"/>
        <end position="359"/>
    </location>
</feature>